<keyword evidence="2 11" id="KW-0808">Transferase</keyword>
<dbReference type="SUPFAM" id="SSF56112">
    <property type="entry name" value="Protein kinase-like (PK-like)"/>
    <property type="match status" value="1"/>
</dbReference>
<dbReference type="InterPro" id="IPR000719">
    <property type="entry name" value="Prot_kinase_dom"/>
</dbReference>
<keyword evidence="1 11" id="KW-0723">Serine/threonine-protein kinase</keyword>
<feature type="domain" description="Protein kinase" evidence="12">
    <location>
        <begin position="1"/>
        <end position="188"/>
    </location>
</feature>
<dbReference type="InterPro" id="IPR011009">
    <property type="entry name" value="Kinase-like_dom_sf"/>
</dbReference>
<dbReference type="Proteomes" id="UP001142055">
    <property type="component" value="Chromosome 3"/>
</dbReference>
<comment type="catalytic activity">
    <reaction evidence="6 11">
        <text>L-threonyl-[protein] + ATP = O-phospho-L-threonyl-[protein] + ADP + H(+)</text>
        <dbReference type="Rhea" id="RHEA:46608"/>
        <dbReference type="Rhea" id="RHEA-COMP:11060"/>
        <dbReference type="Rhea" id="RHEA-COMP:11605"/>
        <dbReference type="ChEBI" id="CHEBI:15378"/>
        <dbReference type="ChEBI" id="CHEBI:30013"/>
        <dbReference type="ChEBI" id="CHEBI:30616"/>
        <dbReference type="ChEBI" id="CHEBI:61977"/>
        <dbReference type="ChEBI" id="CHEBI:456216"/>
        <dbReference type="EC" id="2.7.11.1"/>
    </reaction>
</comment>
<organism evidence="13 14">
    <name type="scientific">Blomia tropicalis</name>
    <name type="common">Mite</name>
    <dbReference type="NCBI Taxonomy" id="40697"/>
    <lineage>
        <taxon>Eukaryota</taxon>
        <taxon>Metazoa</taxon>
        <taxon>Ecdysozoa</taxon>
        <taxon>Arthropoda</taxon>
        <taxon>Chelicerata</taxon>
        <taxon>Arachnida</taxon>
        <taxon>Acari</taxon>
        <taxon>Acariformes</taxon>
        <taxon>Sarcoptiformes</taxon>
        <taxon>Astigmata</taxon>
        <taxon>Glycyphagoidea</taxon>
        <taxon>Echimyopodidae</taxon>
        <taxon>Blomia</taxon>
    </lineage>
</organism>
<comment type="similarity">
    <text evidence="11">Belongs to the protein kinase superfamily. Ser/Thr protein kinase family. Aurora subfamily.</text>
</comment>
<feature type="binding site" evidence="9">
    <location>
        <position position="79"/>
    </location>
    <ligand>
        <name>ATP</name>
        <dbReference type="ChEBI" id="CHEBI:30616"/>
    </ligand>
</feature>
<dbReference type="FunFam" id="1.10.510.10:FF:001230">
    <property type="entry name" value="Spindle assembly checkpoint kinase"/>
    <property type="match status" value="1"/>
</dbReference>
<comment type="catalytic activity">
    <reaction evidence="7 11">
        <text>L-seryl-[protein] + ATP = O-phospho-L-seryl-[protein] + ADP + H(+)</text>
        <dbReference type="Rhea" id="RHEA:17989"/>
        <dbReference type="Rhea" id="RHEA-COMP:9863"/>
        <dbReference type="Rhea" id="RHEA-COMP:11604"/>
        <dbReference type="ChEBI" id="CHEBI:15378"/>
        <dbReference type="ChEBI" id="CHEBI:29999"/>
        <dbReference type="ChEBI" id="CHEBI:30616"/>
        <dbReference type="ChEBI" id="CHEBI:83421"/>
        <dbReference type="ChEBI" id="CHEBI:456216"/>
        <dbReference type="EC" id="2.7.11.1"/>
    </reaction>
</comment>
<evidence type="ECO:0000256" key="6">
    <source>
        <dbReference type="ARBA" id="ARBA00047899"/>
    </source>
</evidence>
<evidence type="ECO:0000259" key="12">
    <source>
        <dbReference type="PROSITE" id="PS50011"/>
    </source>
</evidence>
<feature type="binding site" evidence="9">
    <location>
        <begin position="16"/>
        <end position="18"/>
    </location>
    <ligand>
        <name>ATP</name>
        <dbReference type="ChEBI" id="CHEBI:30616"/>
    </ligand>
</feature>
<dbReference type="InterPro" id="IPR008271">
    <property type="entry name" value="Ser/Thr_kinase_AS"/>
</dbReference>
<evidence type="ECO:0000256" key="7">
    <source>
        <dbReference type="ARBA" id="ARBA00048679"/>
    </source>
</evidence>
<comment type="caution">
    <text evidence="13">The sequence shown here is derived from an EMBL/GenBank/DDBJ whole genome shotgun (WGS) entry which is preliminary data.</text>
</comment>
<dbReference type="PROSITE" id="PS00108">
    <property type="entry name" value="PROTEIN_KINASE_ST"/>
    <property type="match status" value="1"/>
</dbReference>
<dbReference type="GO" id="GO:0005524">
    <property type="term" value="F:ATP binding"/>
    <property type="evidence" value="ECO:0007669"/>
    <property type="project" value="UniProtKB-UniRule"/>
</dbReference>
<evidence type="ECO:0000256" key="10">
    <source>
        <dbReference type="PIRSR" id="PIRSR630616-3"/>
    </source>
</evidence>
<dbReference type="PANTHER" id="PTHR24350">
    <property type="entry name" value="SERINE/THREONINE-PROTEIN KINASE IAL-RELATED"/>
    <property type="match status" value="1"/>
</dbReference>
<keyword evidence="5 9" id="KW-0067">ATP-binding</keyword>
<evidence type="ECO:0000256" key="2">
    <source>
        <dbReference type="ARBA" id="ARBA00022679"/>
    </source>
</evidence>
<dbReference type="CDD" id="cd14007">
    <property type="entry name" value="STKc_Aurora"/>
    <property type="match status" value="1"/>
</dbReference>
<feature type="active site" description="Proton acceptor" evidence="8">
    <location>
        <position position="61"/>
    </location>
</feature>
<dbReference type="EC" id="2.7.11.1" evidence="11"/>
<dbReference type="Pfam" id="PF00069">
    <property type="entry name" value="Pkinase"/>
    <property type="match status" value="1"/>
</dbReference>
<dbReference type="EMBL" id="JAPWDV010000003">
    <property type="protein sequence ID" value="KAJ6218223.1"/>
    <property type="molecule type" value="Genomic_DNA"/>
</dbReference>
<keyword evidence="4 11" id="KW-0418">Kinase</keyword>
<evidence type="ECO:0000256" key="8">
    <source>
        <dbReference type="PIRSR" id="PIRSR630616-1"/>
    </source>
</evidence>
<keyword evidence="14" id="KW-1185">Reference proteome</keyword>
<sequence>MYSYFFDNDRIYLVLEYAPRGEVYKYLQKLKRFTDSNASTFMSQMIDAIDYCHKNNVIHRDIKPENILLGYNYELKISDFGWSVHAPSFRRKTICGTIDYLPPEMLEHREYDYSVDLWCLGVLAYEFLVGKPPFECVSSSETYQRIREVRYSFPDYVSAEARDFIQKFLVHDPSRRMPLSEARKHIWITMHEKPKNQ</sequence>
<protein>
    <recommendedName>
        <fullName evidence="11">Aurora kinase</fullName>
        <ecNumber evidence="11">2.7.11.1</ecNumber>
    </recommendedName>
</protein>
<evidence type="ECO:0000256" key="5">
    <source>
        <dbReference type="ARBA" id="ARBA00022840"/>
    </source>
</evidence>
<dbReference type="OMA" id="NSHAFDE"/>
<dbReference type="SMART" id="SM00220">
    <property type="entry name" value="S_TKc"/>
    <property type="match status" value="1"/>
</dbReference>
<gene>
    <name evidence="13" type="ORF">RDWZM_009380</name>
</gene>
<evidence type="ECO:0000313" key="13">
    <source>
        <dbReference type="EMBL" id="KAJ6218223.1"/>
    </source>
</evidence>
<evidence type="ECO:0000256" key="3">
    <source>
        <dbReference type="ARBA" id="ARBA00022741"/>
    </source>
</evidence>
<feature type="cross-link" description="Glycyl lysine isopeptide (Lys-Gly) (interchain with G-Cter in SUMO2)" evidence="10">
    <location>
        <position position="63"/>
    </location>
</feature>
<proteinExistence type="inferred from homology"/>
<dbReference type="GO" id="GO:0004674">
    <property type="term" value="F:protein serine/threonine kinase activity"/>
    <property type="evidence" value="ECO:0007669"/>
    <property type="project" value="UniProtKB-KW"/>
</dbReference>
<feature type="binding site" evidence="9">
    <location>
        <begin position="65"/>
        <end position="66"/>
    </location>
    <ligand>
        <name>ATP</name>
        <dbReference type="ChEBI" id="CHEBI:30616"/>
    </ligand>
</feature>
<evidence type="ECO:0000256" key="1">
    <source>
        <dbReference type="ARBA" id="ARBA00022527"/>
    </source>
</evidence>
<dbReference type="InterPro" id="IPR030616">
    <property type="entry name" value="Aur-like"/>
</dbReference>
<evidence type="ECO:0000313" key="14">
    <source>
        <dbReference type="Proteomes" id="UP001142055"/>
    </source>
</evidence>
<dbReference type="PROSITE" id="PS50011">
    <property type="entry name" value="PROTEIN_KINASE_DOM"/>
    <property type="match status" value="1"/>
</dbReference>
<reference evidence="13" key="1">
    <citation type="submission" date="2022-12" db="EMBL/GenBank/DDBJ databases">
        <title>Genome assemblies of Blomia tropicalis.</title>
        <authorList>
            <person name="Cui Y."/>
        </authorList>
    </citation>
    <scope>NUCLEOTIDE SEQUENCE</scope>
    <source>
        <tissue evidence="13">Adult mites</tissue>
    </source>
</reference>
<evidence type="ECO:0000256" key="11">
    <source>
        <dbReference type="RuleBase" id="RU367134"/>
    </source>
</evidence>
<accession>A0A9Q0M1A7</accession>
<keyword evidence="3 9" id="KW-0547">Nucleotide-binding</keyword>
<dbReference type="AlphaFoldDB" id="A0A9Q0M1A7"/>
<dbReference type="Gene3D" id="1.10.510.10">
    <property type="entry name" value="Transferase(Phosphotransferase) domain 1"/>
    <property type="match status" value="1"/>
</dbReference>
<name>A0A9Q0M1A7_BLOTA</name>
<evidence type="ECO:0000256" key="4">
    <source>
        <dbReference type="ARBA" id="ARBA00022777"/>
    </source>
</evidence>
<evidence type="ECO:0000256" key="9">
    <source>
        <dbReference type="PIRSR" id="PIRSR630616-2"/>
    </source>
</evidence>